<keyword evidence="2" id="KW-1185">Reference proteome</keyword>
<name>A0ABN5AE39_9BACI</name>
<evidence type="ECO:0000313" key="1">
    <source>
        <dbReference type="EMBL" id="ASB88457.1"/>
    </source>
</evidence>
<proteinExistence type="predicted"/>
<evidence type="ECO:0000313" key="2">
    <source>
        <dbReference type="Proteomes" id="UP000196877"/>
    </source>
</evidence>
<sequence length="137" mass="16154">MKVGDLMSIGWKQKTEIDEVIEKIAYSRVVRFYPTYISKVTHISLDTVFEYLLELVDDGSLHLLWEVRCPDYECNTVILRTSDLTEIMGKEIECSCCEEDLYVKKQHVFPVFEINDDFREYIRKSKKKQMNSLTLAL</sequence>
<organism evidence="1 2">
    <name type="scientific">Bacillus sonorensis</name>
    <dbReference type="NCBI Taxonomy" id="119858"/>
    <lineage>
        <taxon>Bacteria</taxon>
        <taxon>Bacillati</taxon>
        <taxon>Bacillota</taxon>
        <taxon>Bacilli</taxon>
        <taxon>Bacillales</taxon>
        <taxon>Bacillaceae</taxon>
        <taxon>Bacillus</taxon>
    </lineage>
</organism>
<gene>
    <name evidence="1" type="ORF">S101395_01949</name>
</gene>
<protein>
    <submittedName>
        <fullName evidence="1">Uncharacterized protein</fullName>
    </submittedName>
</protein>
<dbReference type="EMBL" id="CP021920">
    <property type="protein sequence ID" value="ASB88457.1"/>
    <property type="molecule type" value="Genomic_DNA"/>
</dbReference>
<dbReference type="Proteomes" id="UP000196877">
    <property type="component" value="Chromosome"/>
</dbReference>
<accession>A0ABN5AE39</accession>
<reference evidence="1 2" key="1">
    <citation type="submission" date="2017-06" db="EMBL/GenBank/DDBJ databases">
        <title>Genome sequence of Bacillus sonorensis strain SRCM101395.</title>
        <authorList>
            <person name="Cho S.H."/>
        </authorList>
    </citation>
    <scope>NUCLEOTIDE SEQUENCE [LARGE SCALE GENOMIC DNA]</scope>
    <source>
        <strain evidence="1 2">SRCM101395</strain>
    </source>
</reference>